<dbReference type="PANTHER" id="PTHR11328:SF24">
    <property type="entry name" value="MAJOR FACILITATOR SUPERFAMILY (MFS) PROFILE DOMAIN-CONTAINING PROTEIN"/>
    <property type="match status" value="1"/>
</dbReference>
<keyword evidence="1" id="KW-0812">Transmembrane</keyword>
<keyword evidence="1" id="KW-0472">Membrane</keyword>
<feature type="transmembrane region" description="Helical" evidence="1">
    <location>
        <begin position="291"/>
        <end position="310"/>
    </location>
</feature>
<dbReference type="GO" id="GO:0008643">
    <property type="term" value="P:carbohydrate transport"/>
    <property type="evidence" value="ECO:0007669"/>
    <property type="project" value="InterPro"/>
</dbReference>
<gene>
    <name evidence="2" type="ORF">IAB14_06070</name>
</gene>
<evidence type="ECO:0000313" key="2">
    <source>
        <dbReference type="EMBL" id="HIV00658.1"/>
    </source>
</evidence>
<dbReference type="EMBL" id="DVOH01000048">
    <property type="protein sequence ID" value="HIV00658.1"/>
    <property type="molecule type" value="Genomic_DNA"/>
</dbReference>
<dbReference type="InterPro" id="IPR036259">
    <property type="entry name" value="MFS_trans_sf"/>
</dbReference>
<feature type="transmembrane region" description="Helical" evidence="1">
    <location>
        <begin position="258"/>
        <end position="279"/>
    </location>
</feature>
<feature type="transmembrane region" description="Helical" evidence="1">
    <location>
        <begin position="140"/>
        <end position="159"/>
    </location>
</feature>
<proteinExistence type="predicted"/>
<evidence type="ECO:0000256" key="1">
    <source>
        <dbReference type="SAM" id="Phobius"/>
    </source>
</evidence>
<name>A0A9D1NCL5_9FIRM</name>
<feature type="transmembrane region" description="Helical" evidence="1">
    <location>
        <begin position="20"/>
        <end position="38"/>
    </location>
</feature>
<dbReference type="AlphaFoldDB" id="A0A9D1NCL5"/>
<sequence>MGGLMDGGGVALMSCVLLNYMTNSLGIAATVASTIMMASKAWDAVSDPLMGAISDNTRSKYGRRKPYMFFGGILIVVALCLLFLPLNRFDISTGGKVAYMLVMYLFYNTISTITQVPYTSMSSDISPNFKERNNANTIKLIFTSAAAGIAYLVPLLFLEAYSDGKITDIDFWLAIFITFGILFGGGLVMTAIFVKERAPIPKERVKFTFKGYLKPFKMKSFKWHIVMYASAFMCMDILSALAVYYATDVWGSEPLFGMQFSSMFIVAPLMVAAVLAFPMTRIVMDKKSKQFAFRMGLPFYILGGVLLAVLDPEWAPPVLIPIVAFIMGFGFGGAQMMPWIIFPDTVDIAELKLGYRPTGNCSGLMTLIRKLAGAFGVWVVGIVLDIGGYQEHTSAEQVGQPDSALLTIRLLMGISIAILISVALWASFRYKVTNQKLTRVKYFLDHMHNGTLDQLSEEEQKEKEALIDELA</sequence>
<dbReference type="GO" id="GO:0015293">
    <property type="term" value="F:symporter activity"/>
    <property type="evidence" value="ECO:0007669"/>
    <property type="project" value="InterPro"/>
</dbReference>
<dbReference type="CDD" id="cd17332">
    <property type="entry name" value="MFS_MelB_like"/>
    <property type="match status" value="1"/>
</dbReference>
<feature type="transmembrane region" description="Helical" evidence="1">
    <location>
        <begin position="225"/>
        <end position="246"/>
    </location>
</feature>
<dbReference type="PANTHER" id="PTHR11328">
    <property type="entry name" value="MAJOR FACILITATOR SUPERFAMILY DOMAIN-CONTAINING PROTEIN"/>
    <property type="match status" value="1"/>
</dbReference>
<dbReference type="InterPro" id="IPR039672">
    <property type="entry name" value="MFS_2"/>
</dbReference>
<feature type="transmembrane region" description="Helical" evidence="1">
    <location>
        <begin position="363"/>
        <end position="384"/>
    </location>
</feature>
<reference evidence="2" key="1">
    <citation type="submission" date="2020-10" db="EMBL/GenBank/DDBJ databases">
        <authorList>
            <person name="Gilroy R."/>
        </authorList>
    </citation>
    <scope>NUCLEOTIDE SEQUENCE</scope>
    <source>
        <strain evidence="2">23406</strain>
    </source>
</reference>
<reference evidence="2" key="2">
    <citation type="journal article" date="2021" name="PeerJ">
        <title>Extensive microbial diversity within the chicken gut microbiome revealed by metagenomics and culture.</title>
        <authorList>
            <person name="Gilroy R."/>
            <person name="Ravi A."/>
            <person name="Getino M."/>
            <person name="Pursley I."/>
            <person name="Horton D.L."/>
            <person name="Alikhan N.F."/>
            <person name="Baker D."/>
            <person name="Gharbi K."/>
            <person name="Hall N."/>
            <person name="Watson M."/>
            <person name="Adriaenssens E.M."/>
            <person name="Foster-Nyarko E."/>
            <person name="Jarju S."/>
            <person name="Secka A."/>
            <person name="Antonio M."/>
            <person name="Oren A."/>
            <person name="Chaudhuri R.R."/>
            <person name="La Ragione R."/>
            <person name="Hildebrand F."/>
            <person name="Pallen M.J."/>
        </authorList>
    </citation>
    <scope>NUCLEOTIDE SEQUENCE</scope>
    <source>
        <strain evidence="2">23406</strain>
    </source>
</reference>
<feature type="transmembrane region" description="Helical" evidence="1">
    <location>
        <begin position="98"/>
        <end position="119"/>
    </location>
</feature>
<organism evidence="2 3">
    <name type="scientific">Candidatus Stercoripulliclostridium merdipullorum</name>
    <dbReference type="NCBI Taxonomy" id="2840952"/>
    <lineage>
        <taxon>Bacteria</taxon>
        <taxon>Bacillati</taxon>
        <taxon>Bacillota</taxon>
        <taxon>Clostridia</taxon>
        <taxon>Eubacteriales</taxon>
        <taxon>Candidatus Stercoripulliclostridium</taxon>
    </lineage>
</organism>
<protein>
    <submittedName>
        <fullName evidence="2">MFS transporter</fullName>
    </submittedName>
</protein>
<keyword evidence="1" id="KW-1133">Transmembrane helix</keyword>
<feature type="transmembrane region" description="Helical" evidence="1">
    <location>
        <begin position="171"/>
        <end position="194"/>
    </location>
</feature>
<dbReference type="SUPFAM" id="SSF103473">
    <property type="entry name" value="MFS general substrate transporter"/>
    <property type="match status" value="1"/>
</dbReference>
<dbReference type="Pfam" id="PF13347">
    <property type="entry name" value="MFS_2"/>
    <property type="match status" value="1"/>
</dbReference>
<comment type="caution">
    <text evidence="2">The sequence shown here is derived from an EMBL/GenBank/DDBJ whole genome shotgun (WGS) entry which is preliminary data.</text>
</comment>
<feature type="transmembrane region" description="Helical" evidence="1">
    <location>
        <begin position="404"/>
        <end position="426"/>
    </location>
</feature>
<dbReference type="Proteomes" id="UP000886891">
    <property type="component" value="Unassembled WGS sequence"/>
</dbReference>
<feature type="transmembrane region" description="Helical" evidence="1">
    <location>
        <begin position="322"/>
        <end position="342"/>
    </location>
</feature>
<evidence type="ECO:0000313" key="3">
    <source>
        <dbReference type="Proteomes" id="UP000886891"/>
    </source>
</evidence>
<feature type="transmembrane region" description="Helical" evidence="1">
    <location>
        <begin position="67"/>
        <end position="86"/>
    </location>
</feature>
<accession>A0A9D1NCL5</accession>
<dbReference type="Gene3D" id="1.20.1250.20">
    <property type="entry name" value="MFS general substrate transporter like domains"/>
    <property type="match status" value="1"/>
</dbReference>
<dbReference type="GO" id="GO:0005886">
    <property type="term" value="C:plasma membrane"/>
    <property type="evidence" value="ECO:0007669"/>
    <property type="project" value="TreeGrafter"/>
</dbReference>